<comment type="caution">
    <text evidence="1">The sequence shown here is derived from an EMBL/GenBank/DDBJ whole genome shotgun (WGS) entry which is preliminary data.</text>
</comment>
<gene>
    <name evidence="1" type="ORF">FEAC_26930</name>
</gene>
<name>A0A0D8FTG8_9ACTN</name>
<dbReference type="STRING" id="1121877.FEAC_26930"/>
<dbReference type="EMBL" id="JXUW01000036">
    <property type="protein sequence ID" value="KJE75552.1"/>
    <property type="molecule type" value="Genomic_DNA"/>
</dbReference>
<protein>
    <submittedName>
        <fullName evidence="1">Uncharacterized protein</fullName>
    </submittedName>
</protein>
<evidence type="ECO:0000313" key="1">
    <source>
        <dbReference type="EMBL" id="KJE75552.1"/>
    </source>
</evidence>
<dbReference type="Proteomes" id="UP000032336">
    <property type="component" value="Unassembled WGS sequence"/>
</dbReference>
<dbReference type="AlphaFoldDB" id="A0A0D8FTG8"/>
<proteinExistence type="predicted"/>
<evidence type="ECO:0000313" key="2">
    <source>
        <dbReference type="Proteomes" id="UP000032336"/>
    </source>
</evidence>
<accession>A0A0D8FTG8</accession>
<sequence length="73" mass="7572">MRCVGRSLLGAAHSEVELSAGSGVAPESATHKIMSPSVLLQTSLLVRATYALNWEGVYASQRPPKTGGAGPHL</sequence>
<reference evidence="1 2" key="1">
    <citation type="submission" date="2015-01" db="EMBL/GenBank/DDBJ databases">
        <title>Draft genome of the acidophilic iron oxidizer Ferrimicrobium acidiphilum strain T23.</title>
        <authorList>
            <person name="Poehlein A."/>
            <person name="Eisen S."/>
            <person name="Schloemann M."/>
            <person name="Johnson B.D."/>
            <person name="Daniel R."/>
            <person name="Muehling M."/>
        </authorList>
    </citation>
    <scope>NUCLEOTIDE SEQUENCE [LARGE SCALE GENOMIC DNA]</scope>
    <source>
        <strain evidence="1 2">T23</strain>
    </source>
</reference>
<keyword evidence="2" id="KW-1185">Reference proteome</keyword>
<organism evidence="1 2">
    <name type="scientific">Ferrimicrobium acidiphilum DSM 19497</name>
    <dbReference type="NCBI Taxonomy" id="1121877"/>
    <lineage>
        <taxon>Bacteria</taxon>
        <taxon>Bacillati</taxon>
        <taxon>Actinomycetota</taxon>
        <taxon>Acidimicrobiia</taxon>
        <taxon>Acidimicrobiales</taxon>
        <taxon>Acidimicrobiaceae</taxon>
        <taxon>Ferrimicrobium</taxon>
    </lineage>
</organism>